<protein>
    <submittedName>
        <fullName evidence="9">Biopolymer transport protein ExbD/TolR</fullName>
    </submittedName>
</protein>
<accession>A0A0S4M5D7</accession>
<dbReference type="GO" id="GO:0022857">
    <property type="term" value="F:transmembrane transporter activity"/>
    <property type="evidence" value="ECO:0007669"/>
    <property type="project" value="InterPro"/>
</dbReference>
<gene>
    <name evidence="9" type="primary">exbD</name>
    <name evidence="9" type="ORF">Ark11_1387</name>
</gene>
<dbReference type="InterPro" id="IPR003400">
    <property type="entry name" value="ExbD"/>
</dbReference>
<evidence type="ECO:0000256" key="5">
    <source>
        <dbReference type="ARBA" id="ARBA00022989"/>
    </source>
</evidence>
<dbReference type="Gene3D" id="3.30.420.270">
    <property type="match status" value="1"/>
</dbReference>
<dbReference type="OrthoDB" id="424972at2"/>
<dbReference type="EMBL" id="LN906597">
    <property type="protein sequence ID" value="CUT18188.1"/>
    <property type="molecule type" value="Genomic_DNA"/>
</dbReference>
<evidence type="ECO:0000256" key="1">
    <source>
        <dbReference type="ARBA" id="ARBA00004162"/>
    </source>
</evidence>
<comment type="subcellular location">
    <subcellularLocation>
        <location evidence="1">Cell membrane</location>
        <topology evidence="1">Single-pass membrane protein</topology>
    </subcellularLocation>
    <subcellularLocation>
        <location evidence="7">Cell membrane</location>
        <topology evidence="7">Single-pass type II membrane protein</topology>
    </subcellularLocation>
</comment>
<evidence type="ECO:0000256" key="8">
    <source>
        <dbReference type="SAM" id="Phobius"/>
    </source>
</evidence>
<keyword evidence="7" id="KW-0813">Transport</keyword>
<dbReference type="PANTHER" id="PTHR30558">
    <property type="entry name" value="EXBD MEMBRANE COMPONENT OF PMF-DRIVEN MACROMOLECULE IMPORT SYSTEM"/>
    <property type="match status" value="1"/>
</dbReference>
<keyword evidence="6 8" id="KW-0472">Membrane</keyword>
<evidence type="ECO:0000256" key="3">
    <source>
        <dbReference type="ARBA" id="ARBA00022475"/>
    </source>
</evidence>
<keyword evidence="5 8" id="KW-1133">Transmembrane helix</keyword>
<keyword evidence="7" id="KW-0653">Protein transport</keyword>
<dbReference type="PANTHER" id="PTHR30558:SF3">
    <property type="entry name" value="BIOPOLYMER TRANSPORT PROTEIN EXBD-RELATED"/>
    <property type="match status" value="1"/>
</dbReference>
<keyword evidence="3" id="KW-1003">Cell membrane</keyword>
<dbReference type="Pfam" id="PF02472">
    <property type="entry name" value="ExbD"/>
    <property type="match status" value="1"/>
</dbReference>
<keyword evidence="4 7" id="KW-0812">Transmembrane</keyword>
<evidence type="ECO:0000256" key="7">
    <source>
        <dbReference type="RuleBase" id="RU003879"/>
    </source>
</evidence>
<comment type="similarity">
    <text evidence="2 7">Belongs to the ExbD/TolR family.</text>
</comment>
<evidence type="ECO:0000256" key="4">
    <source>
        <dbReference type="ARBA" id="ARBA00022692"/>
    </source>
</evidence>
<dbReference type="GO" id="GO:0005886">
    <property type="term" value="C:plasma membrane"/>
    <property type="evidence" value="ECO:0007669"/>
    <property type="project" value="UniProtKB-SubCell"/>
</dbReference>
<evidence type="ECO:0000256" key="6">
    <source>
        <dbReference type="ARBA" id="ARBA00023136"/>
    </source>
</evidence>
<keyword evidence="10" id="KW-1185">Reference proteome</keyword>
<feature type="transmembrane region" description="Helical" evidence="8">
    <location>
        <begin position="12"/>
        <end position="31"/>
    </location>
</feature>
<sequence length="146" mass="16300">MLFRRRVRDNLEINLVPMIDLLLVVIIFLMLSTTYNRFSHYHINLPTAIKQDQAVPMSEFEVAILKNGNYVVSSRHISSKYVGSLADSLLSMMNAKNVSPSSAIVVINADAQAPTQSVVGVMEAVEKIHVAHVGFTVRDPFERSKD</sequence>
<dbReference type="AlphaFoldDB" id="A0A0S4M5D7"/>
<evidence type="ECO:0000313" key="9">
    <source>
        <dbReference type="EMBL" id="CUT18188.1"/>
    </source>
</evidence>
<evidence type="ECO:0000256" key="2">
    <source>
        <dbReference type="ARBA" id="ARBA00005811"/>
    </source>
</evidence>
<proteinExistence type="inferred from homology"/>
<dbReference type="RefSeq" id="WP_092343252.1">
    <property type="nucleotide sequence ID" value="NZ_LN906597.1"/>
</dbReference>
<evidence type="ECO:0000313" key="10">
    <source>
        <dbReference type="Proteomes" id="UP000198651"/>
    </source>
</evidence>
<dbReference type="STRING" id="1561003.Ark11_1387"/>
<name>A0A0S4M5D7_9BURK</name>
<organism evidence="9 10">
    <name type="scientific">Candidatus Ichthyocystis hellenicum</name>
    <dbReference type="NCBI Taxonomy" id="1561003"/>
    <lineage>
        <taxon>Bacteria</taxon>
        <taxon>Pseudomonadati</taxon>
        <taxon>Pseudomonadota</taxon>
        <taxon>Betaproteobacteria</taxon>
        <taxon>Burkholderiales</taxon>
        <taxon>Candidatus Ichthyocystis</taxon>
    </lineage>
</organism>
<reference evidence="10" key="1">
    <citation type="submission" date="2015-11" db="EMBL/GenBank/DDBJ databases">
        <authorList>
            <person name="Seth-Smith H.M.B."/>
        </authorList>
    </citation>
    <scope>NUCLEOTIDE SEQUENCE [LARGE SCALE GENOMIC DNA]</scope>
    <source>
        <strain evidence="10">2013Ark11</strain>
    </source>
</reference>
<dbReference type="Proteomes" id="UP000198651">
    <property type="component" value="Chromosome I"/>
</dbReference>
<dbReference type="GO" id="GO:0015031">
    <property type="term" value="P:protein transport"/>
    <property type="evidence" value="ECO:0007669"/>
    <property type="project" value="UniProtKB-KW"/>
</dbReference>